<dbReference type="EMBL" id="GBRH01221575">
    <property type="protein sequence ID" value="JAD76320.1"/>
    <property type="molecule type" value="Transcribed_RNA"/>
</dbReference>
<dbReference type="AlphaFoldDB" id="A0A0A9CSF5"/>
<reference evidence="1" key="2">
    <citation type="journal article" date="2015" name="Data Brief">
        <title>Shoot transcriptome of the giant reed, Arundo donax.</title>
        <authorList>
            <person name="Barrero R.A."/>
            <person name="Guerrero F.D."/>
            <person name="Moolhuijzen P."/>
            <person name="Goolsby J.A."/>
            <person name="Tidwell J."/>
            <person name="Bellgard S.E."/>
            <person name="Bellgard M.I."/>
        </authorList>
    </citation>
    <scope>NUCLEOTIDE SEQUENCE</scope>
    <source>
        <tissue evidence="1">Shoot tissue taken approximately 20 cm above the soil surface</tissue>
    </source>
</reference>
<sequence length="36" mass="3744">MDGTIAIPNIVLHQAGFPAKGSPANKAARIPMQIKS</sequence>
<accession>A0A0A9CSF5</accession>
<name>A0A0A9CSF5_ARUDO</name>
<organism evidence="1">
    <name type="scientific">Arundo donax</name>
    <name type="common">Giant reed</name>
    <name type="synonym">Donax arundinaceus</name>
    <dbReference type="NCBI Taxonomy" id="35708"/>
    <lineage>
        <taxon>Eukaryota</taxon>
        <taxon>Viridiplantae</taxon>
        <taxon>Streptophyta</taxon>
        <taxon>Embryophyta</taxon>
        <taxon>Tracheophyta</taxon>
        <taxon>Spermatophyta</taxon>
        <taxon>Magnoliopsida</taxon>
        <taxon>Liliopsida</taxon>
        <taxon>Poales</taxon>
        <taxon>Poaceae</taxon>
        <taxon>PACMAD clade</taxon>
        <taxon>Arundinoideae</taxon>
        <taxon>Arundineae</taxon>
        <taxon>Arundo</taxon>
    </lineage>
</organism>
<evidence type="ECO:0000313" key="1">
    <source>
        <dbReference type="EMBL" id="JAD76320.1"/>
    </source>
</evidence>
<protein>
    <submittedName>
        <fullName evidence="1">Uncharacterized protein</fullName>
    </submittedName>
</protein>
<proteinExistence type="predicted"/>
<reference evidence="1" key="1">
    <citation type="submission" date="2014-09" db="EMBL/GenBank/DDBJ databases">
        <authorList>
            <person name="Magalhaes I.L.F."/>
            <person name="Oliveira U."/>
            <person name="Santos F.R."/>
            <person name="Vidigal T.H.D.A."/>
            <person name="Brescovit A.D."/>
            <person name="Santos A.J."/>
        </authorList>
    </citation>
    <scope>NUCLEOTIDE SEQUENCE</scope>
    <source>
        <tissue evidence="1">Shoot tissue taken approximately 20 cm above the soil surface</tissue>
    </source>
</reference>